<sequence>MRHSSNYGYQKKDDDYDVSSSTSRGYLYLVFNNTTKRPTRLGWIIMVIIGLIIWHNIQEDPGAKDQPDTDDFDDREINPRFRIMDPAIPNPQLGEFLAVRQKNMAKGAKVEVPVFDPNKHPVPKRVIEEQRREKHERPKPKDYPVMVLNRPDINSICQGDLDLLFIVDSVAPDMRMRAATRKTWASKSLPVSSTWSVIFVMGRLDKNTPRVVAIQRADANATDILRGDLDDSPHEGTRKFMLAMDWVIGDLVPACNIKHIIYTKQRIFLNVPLLAKLIQKEYPNPEEATYAGKLLRKDVPVRDVNDLNYVPPEDFDRDFFPHIISKPVYLFSVTAYRKMYDVKRYVTPIAMEDAYVGLLAEQAHITPTHNSHFEMMKMSVNNEKCNFIHRYFVYDTNSKDMRTIFIKFVEELKHCPL</sequence>
<dbReference type="EMBL" id="JAODUP010000022">
    <property type="protein sequence ID" value="KAK2167927.1"/>
    <property type="molecule type" value="Genomic_DNA"/>
</dbReference>
<organism evidence="12 13">
    <name type="scientific">Paralvinella palmiformis</name>
    <dbReference type="NCBI Taxonomy" id="53620"/>
    <lineage>
        <taxon>Eukaryota</taxon>
        <taxon>Metazoa</taxon>
        <taxon>Spiralia</taxon>
        <taxon>Lophotrochozoa</taxon>
        <taxon>Annelida</taxon>
        <taxon>Polychaeta</taxon>
        <taxon>Sedentaria</taxon>
        <taxon>Canalipalpata</taxon>
        <taxon>Terebellida</taxon>
        <taxon>Terebelliformia</taxon>
        <taxon>Alvinellidae</taxon>
        <taxon>Paralvinella</taxon>
    </lineage>
</organism>
<keyword evidence="13" id="KW-1185">Reference proteome</keyword>
<dbReference type="GO" id="GO:0016758">
    <property type="term" value="F:hexosyltransferase activity"/>
    <property type="evidence" value="ECO:0007669"/>
    <property type="project" value="InterPro"/>
</dbReference>
<gene>
    <name evidence="12" type="ORF">LSH36_22g06011</name>
</gene>
<comment type="subcellular location">
    <subcellularLocation>
        <location evidence="1 10">Golgi apparatus membrane</location>
        <topology evidence="1 10">Single-pass type II membrane protein</topology>
    </subcellularLocation>
</comment>
<protein>
    <recommendedName>
        <fullName evidence="10">Hexosyltransferase</fullName>
        <ecNumber evidence="10">2.4.1.-</ecNumber>
    </recommendedName>
</protein>
<keyword evidence="4" id="KW-0808">Transferase</keyword>
<keyword evidence="7 10" id="KW-1133">Transmembrane helix</keyword>
<dbReference type="EC" id="2.4.1.-" evidence="10"/>
<keyword evidence="5 10" id="KW-0812">Transmembrane</keyword>
<evidence type="ECO:0000256" key="10">
    <source>
        <dbReference type="RuleBase" id="RU363063"/>
    </source>
</evidence>
<accession>A0AAD9KB90</accession>
<dbReference type="AlphaFoldDB" id="A0AAD9KB90"/>
<evidence type="ECO:0000256" key="6">
    <source>
        <dbReference type="ARBA" id="ARBA00022968"/>
    </source>
</evidence>
<feature type="region of interest" description="Disordered" evidence="11">
    <location>
        <begin position="1"/>
        <end position="20"/>
    </location>
</feature>
<evidence type="ECO:0000256" key="9">
    <source>
        <dbReference type="ARBA" id="ARBA00023136"/>
    </source>
</evidence>
<feature type="transmembrane region" description="Helical" evidence="10">
    <location>
        <begin position="41"/>
        <end position="57"/>
    </location>
</feature>
<evidence type="ECO:0000256" key="2">
    <source>
        <dbReference type="ARBA" id="ARBA00008661"/>
    </source>
</evidence>
<dbReference type="Pfam" id="PF01762">
    <property type="entry name" value="Galactosyl_T"/>
    <property type="match status" value="1"/>
</dbReference>
<evidence type="ECO:0000256" key="5">
    <source>
        <dbReference type="ARBA" id="ARBA00022692"/>
    </source>
</evidence>
<keyword evidence="3 10" id="KW-0328">Glycosyltransferase</keyword>
<name>A0AAD9KB90_9ANNE</name>
<dbReference type="PANTHER" id="PTHR11214">
    <property type="entry name" value="BETA-1,3-N-ACETYLGLUCOSAMINYLTRANSFERASE"/>
    <property type="match status" value="1"/>
</dbReference>
<evidence type="ECO:0000256" key="1">
    <source>
        <dbReference type="ARBA" id="ARBA00004323"/>
    </source>
</evidence>
<keyword evidence="8 10" id="KW-0333">Golgi apparatus</keyword>
<dbReference type="Proteomes" id="UP001208570">
    <property type="component" value="Unassembled WGS sequence"/>
</dbReference>
<comment type="similarity">
    <text evidence="2 10">Belongs to the glycosyltransferase 31 family.</text>
</comment>
<dbReference type="GO" id="GO:0000139">
    <property type="term" value="C:Golgi membrane"/>
    <property type="evidence" value="ECO:0007669"/>
    <property type="project" value="UniProtKB-SubCell"/>
</dbReference>
<keyword evidence="6 10" id="KW-0735">Signal-anchor</keyword>
<evidence type="ECO:0000256" key="11">
    <source>
        <dbReference type="SAM" id="MobiDB-lite"/>
    </source>
</evidence>
<reference evidence="12" key="1">
    <citation type="journal article" date="2023" name="Mol. Biol. Evol.">
        <title>Third-Generation Sequencing Reveals the Adaptive Role of the Epigenome in Three Deep-Sea Polychaetes.</title>
        <authorList>
            <person name="Perez M."/>
            <person name="Aroh O."/>
            <person name="Sun Y."/>
            <person name="Lan Y."/>
            <person name="Juniper S.K."/>
            <person name="Young C.R."/>
            <person name="Angers B."/>
            <person name="Qian P.Y."/>
        </authorList>
    </citation>
    <scope>NUCLEOTIDE SEQUENCE</scope>
    <source>
        <strain evidence="12">P08H-3</strain>
    </source>
</reference>
<comment type="caution">
    <text evidence="12">The sequence shown here is derived from an EMBL/GenBank/DDBJ whole genome shotgun (WGS) entry which is preliminary data.</text>
</comment>
<dbReference type="GO" id="GO:0006493">
    <property type="term" value="P:protein O-linked glycosylation"/>
    <property type="evidence" value="ECO:0007669"/>
    <property type="project" value="TreeGrafter"/>
</dbReference>
<evidence type="ECO:0000313" key="12">
    <source>
        <dbReference type="EMBL" id="KAK2167927.1"/>
    </source>
</evidence>
<dbReference type="InterPro" id="IPR002659">
    <property type="entry name" value="Glyco_trans_31"/>
</dbReference>
<evidence type="ECO:0000256" key="7">
    <source>
        <dbReference type="ARBA" id="ARBA00022989"/>
    </source>
</evidence>
<proteinExistence type="inferred from homology"/>
<evidence type="ECO:0000256" key="3">
    <source>
        <dbReference type="ARBA" id="ARBA00022676"/>
    </source>
</evidence>
<evidence type="ECO:0000256" key="8">
    <source>
        <dbReference type="ARBA" id="ARBA00023034"/>
    </source>
</evidence>
<keyword evidence="9 10" id="KW-0472">Membrane</keyword>
<dbReference type="PANTHER" id="PTHR11214:SF3">
    <property type="entry name" value="BETA-1,3-GALACTOSYLTRANSFERASE 6"/>
    <property type="match status" value="1"/>
</dbReference>
<evidence type="ECO:0000256" key="4">
    <source>
        <dbReference type="ARBA" id="ARBA00022679"/>
    </source>
</evidence>
<evidence type="ECO:0000313" key="13">
    <source>
        <dbReference type="Proteomes" id="UP001208570"/>
    </source>
</evidence>